<evidence type="ECO:0000259" key="6">
    <source>
        <dbReference type="Pfam" id="PF04542"/>
    </source>
</evidence>
<dbReference type="InterPro" id="IPR014284">
    <property type="entry name" value="RNA_pol_sigma-70_dom"/>
</dbReference>
<feature type="domain" description="RNA polymerase sigma-70 region 4" evidence="7">
    <location>
        <begin position="133"/>
        <end position="180"/>
    </location>
</feature>
<evidence type="ECO:0000313" key="9">
    <source>
        <dbReference type="Proteomes" id="UP001056937"/>
    </source>
</evidence>
<keyword evidence="9" id="KW-1185">Reference proteome</keyword>
<evidence type="ECO:0000256" key="1">
    <source>
        <dbReference type="ARBA" id="ARBA00010641"/>
    </source>
</evidence>
<sequence>MRSTDPEAASLAKTLARVAAGDRSAFEEVYRRTSAKLFSVCLRILPVRQEAEEALQEAYLTVWRKAATFDLAKGSAMTWLILIARSRALDRRRGRGAAAAEPIELAEAVADPAPGASTLLELGEEVSRLDSCLALLATGDAQLIRTAFFEGLTYSQLAARIDTPLGTIKSRIRRALLKLRDCLA</sequence>
<protein>
    <submittedName>
        <fullName evidence="8">Sigma-70 family RNA polymerase sigma factor</fullName>
    </submittedName>
</protein>
<dbReference type="InterPro" id="IPR007627">
    <property type="entry name" value="RNA_pol_sigma70_r2"/>
</dbReference>
<dbReference type="CDD" id="cd06171">
    <property type="entry name" value="Sigma70_r4"/>
    <property type="match status" value="1"/>
</dbReference>
<dbReference type="SUPFAM" id="SSF88659">
    <property type="entry name" value="Sigma3 and sigma4 domains of RNA polymerase sigma factors"/>
    <property type="match status" value="1"/>
</dbReference>
<dbReference type="InterPro" id="IPR013325">
    <property type="entry name" value="RNA_pol_sigma_r2"/>
</dbReference>
<dbReference type="InterPro" id="IPR007630">
    <property type="entry name" value="RNA_pol_sigma70_r4"/>
</dbReference>
<keyword evidence="2" id="KW-0805">Transcription regulation</keyword>
<keyword evidence="3" id="KW-0731">Sigma factor</keyword>
<dbReference type="Gene3D" id="1.10.10.10">
    <property type="entry name" value="Winged helix-like DNA-binding domain superfamily/Winged helix DNA-binding domain"/>
    <property type="match status" value="1"/>
</dbReference>
<dbReference type="InterPro" id="IPR036388">
    <property type="entry name" value="WH-like_DNA-bd_sf"/>
</dbReference>
<name>A0ABY4X9R9_9SPHN</name>
<keyword evidence="5" id="KW-0804">Transcription</keyword>
<feature type="domain" description="RNA polymerase sigma-70 region 2" evidence="6">
    <location>
        <begin position="30"/>
        <end position="96"/>
    </location>
</feature>
<keyword evidence="4" id="KW-0238">DNA-binding</keyword>
<dbReference type="Pfam" id="PF04545">
    <property type="entry name" value="Sigma70_r4"/>
    <property type="match status" value="1"/>
</dbReference>
<dbReference type="PANTHER" id="PTHR43133:SF62">
    <property type="entry name" value="RNA POLYMERASE SIGMA FACTOR SIGZ"/>
    <property type="match status" value="1"/>
</dbReference>
<evidence type="ECO:0000313" key="8">
    <source>
        <dbReference type="EMBL" id="USI73445.1"/>
    </source>
</evidence>
<dbReference type="Proteomes" id="UP001056937">
    <property type="component" value="Chromosome 1"/>
</dbReference>
<evidence type="ECO:0000256" key="2">
    <source>
        <dbReference type="ARBA" id="ARBA00023015"/>
    </source>
</evidence>
<accession>A0ABY4X9R9</accession>
<proteinExistence type="inferred from homology"/>
<dbReference type="Gene3D" id="1.10.1740.10">
    <property type="match status" value="1"/>
</dbReference>
<evidence type="ECO:0000256" key="4">
    <source>
        <dbReference type="ARBA" id="ARBA00023125"/>
    </source>
</evidence>
<dbReference type="EMBL" id="CP084930">
    <property type="protein sequence ID" value="USI73445.1"/>
    <property type="molecule type" value="Genomic_DNA"/>
</dbReference>
<dbReference type="RefSeq" id="WP_252167254.1">
    <property type="nucleotide sequence ID" value="NZ_CP084930.1"/>
</dbReference>
<organism evidence="8 9">
    <name type="scientific">Sphingomonas morindae</name>
    <dbReference type="NCBI Taxonomy" id="1541170"/>
    <lineage>
        <taxon>Bacteria</taxon>
        <taxon>Pseudomonadati</taxon>
        <taxon>Pseudomonadota</taxon>
        <taxon>Alphaproteobacteria</taxon>
        <taxon>Sphingomonadales</taxon>
        <taxon>Sphingomonadaceae</taxon>
        <taxon>Sphingomonas</taxon>
    </lineage>
</organism>
<reference evidence="8" key="1">
    <citation type="journal article" date="2022" name="Toxins">
        <title>Genomic Analysis of Sphingopyxis sp. USTB-05 for Biodegrading Cyanobacterial Hepatotoxins.</title>
        <authorList>
            <person name="Liu C."/>
            <person name="Xu Q."/>
            <person name="Zhao Z."/>
            <person name="Zhang H."/>
            <person name="Liu X."/>
            <person name="Yin C."/>
            <person name="Liu Y."/>
            <person name="Yan H."/>
        </authorList>
    </citation>
    <scope>NUCLEOTIDE SEQUENCE</scope>
    <source>
        <strain evidence="8">NBD5</strain>
    </source>
</reference>
<dbReference type="SUPFAM" id="SSF88946">
    <property type="entry name" value="Sigma2 domain of RNA polymerase sigma factors"/>
    <property type="match status" value="1"/>
</dbReference>
<evidence type="ECO:0000256" key="3">
    <source>
        <dbReference type="ARBA" id="ARBA00023082"/>
    </source>
</evidence>
<comment type="similarity">
    <text evidence="1">Belongs to the sigma-70 factor family. ECF subfamily.</text>
</comment>
<dbReference type="Pfam" id="PF04542">
    <property type="entry name" value="Sigma70_r2"/>
    <property type="match status" value="1"/>
</dbReference>
<dbReference type="PANTHER" id="PTHR43133">
    <property type="entry name" value="RNA POLYMERASE ECF-TYPE SIGMA FACTO"/>
    <property type="match status" value="1"/>
</dbReference>
<dbReference type="InterPro" id="IPR013324">
    <property type="entry name" value="RNA_pol_sigma_r3/r4-like"/>
</dbReference>
<evidence type="ECO:0000259" key="7">
    <source>
        <dbReference type="Pfam" id="PF04545"/>
    </source>
</evidence>
<evidence type="ECO:0000256" key="5">
    <source>
        <dbReference type="ARBA" id="ARBA00023163"/>
    </source>
</evidence>
<dbReference type="NCBIfam" id="TIGR02937">
    <property type="entry name" value="sigma70-ECF"/>
    <property type="match status" value="1"/>
</dbReference>
<dbReference type="InterPro" id="IPR039425">
    <property type="entry name" value="RNA_pol_sigma-70-like"/>
</dbReference>
<gene>
    <name evidence="8" type="ORF">LHA26_02900</name>
</gene>